<organism evidence="2">
    <name type="scientific">virus sp. ctoYX9</name>
    <dbReference type="NCBI Taxonomy" id="2825822"/>
    <lineage>
        <taxon>Viruses</taxon>
    </lineage>
</organism>
<accession>A0A8S5RNW6</accession>
<evidence type="ECO:0000256" key="1">
    <source>
        <dbReference type="SAM" id="Coils"/>
    </source>
</evidence>
<dbReference type="EMBL" id="BK059131">
    <property type="protein sequence ID" value="DAE33023.1"/>
    <property type="molecule type" value="Genomic_DNA"/>
</dbReference>
<proteinExistence type="predicted"/>
<name>A0A8S5RNW6_9VIRU</name>
<reference evidence="2" key="1">
    <citation type="journal article" date="2021" name="Proc. Natl. Acad. Sci. U.S.A.">
        <title>A Catalog of Tens of Thousands of Viruses from Human Metagenomes Reveals Hidden Associations with Chronic Diseases.</title>
        <authorList>
            <person name="Tisza M.J."/>
            <person name="Buck C.B."/>
        </authorList>
    </citation>
    <scope>NUCLEOTIDE SEQUENCE</scope>
    <source>
        <strain evidence="2">CtoYX9</strain>
    </source>
</reference>
<evidence type="ECO:0000313" key="2">
    <source>
        <dbReference type="EMBL" id="DAE33023.1"/>
    </source>
</evidence>
<feature type="coiled-coil region" evidence="1">
    <location>
        <begin position="115"/>
        <end position="145"/>
    </location>
</feature>
<keyword evidence="1" id="KW-0175">Coiled coil</keyword>
<sequence length="174" mass="20056">MQTNVFLGGADPLLGGPTVTPVDYDRQIAELQQMQQRLEAQRQQQRTQAVSGQTQSQAPIWDEIEKLTAELSDREFDIVNRDEEFQQSQQTIMAILQREQMRLMRPIVEGTQDGKEALENHLALIRQLKKKATKEADRNMELFNEHTQHYSDMTYSEFLQMKNGTAKGSKTSKK</sequence>
<protein>
    <submittedName>
        <fullName evidence="2">Uncharacterized protein</fullName>
    </submittedName>
</protein>